<organism evidence="1 2">
    <name type="scientific">Methanococcus vannielii (strain ATCC 35089 / DSM 1224 / JCM 13029 / OCM 148 / SB)</name>
    <dbReference type="NCBI Taxonomy" id="406327"/>
    <lineage>
        <taxon>Archaea</taxon>
        <taxon>Methanobacteriati</taxon>
        <taxon>Methanobacteriota</taxon>
        <taxon>Methanomada group</taxon>
        <taxon>Methanococci</taxon>
        <taxon>Methanococcales</taxon>
        <taxon>Methanococcaceae</taxon>
        <taxon>Methanococcus</taxon>
    </lineage>
</organism>
<dbReference type="STRING" id="406327.Mevan_1322"/>
<protein>
    <recommendedName>
        <fullName evidence="3">DUF2111 domain-containing protein</fullName>
    </recommendedName>
</protein>
<evidence type="ECO:0008006" key="3">
    <source>
        <dbReference type="Google" id="ProtNLM"/>
    </source>
</evidence>
<evidence type="ECO:0000313" key="2">
    <source>
        <dbReference type="Proteomes" id="UP000001107"/>
    </source>
</evidence>
<dbReference type="GeneID" id="5324769"/>
<dbReference type="RefSeq" id="WP_012066134.1">
    <property type="nucleotide sequence ID" value="NC_009634.1"/>
</dbReference>
<keyword evidence="2" id="KW-1185">Reference proteome</keyword>
<dbReference type="PIRSF" id="PIRSF006557">
    <property type="entry name" value="UCP006557_sign"/>
    <property type="match status" value="1"/>
</dbReference>
<dbReference type="KEGG" id="mvn:Mevan_1322"/>
<dbReference type="OrthoDB" id="3369at2157"/>
<dbReference type="AlphaFoldDB" id="A6URU7"/>
<name>A6URU7_METVS</name>
<sequence>MLSLKFTDSKDIFPFAYAVHMLVNKAPVTMRSKENPGVRIEKGKLLDDMYEGYVLKQAIDTGEILRVTPIVGPYKNVSVIVVPIIENRDITGAIGIVDLTAGIFEELHSITRRPEIMKFLPDDAFPK</sequence>
<proteinExistence type="predicted"/>
<accession>A6URU7</accession>
<reference evidence="1" key="1">
    <citation type="submission" date="2007-06" db="EMBL/GenBank/DDBJ databases">
        <title>Complete sequence of Methanococcus vannielii SB.</title>
        <authorList>
            <consortium name="US DOE Joint Genome Institute"/>
            <person name="Copeland A."/>
            <person name="Lucas S."/>
            <person name="Lapidus A."/>
            <person name="Barry K."/>
            <person name="Glavina del Rio T."/>
            <person name="Dalin E."/>
            <person name="Tice H."/>
            <person name="Pitluck S."/>
            <person name="Chain P."/>
            <person name="Malfatti S."/>
            <person name="Shin M."/>
            <person name="Vergez L."/>
            <person name="Schmutz J."/>
            <person name="Larimer F."/>
            <person name="Land M."/>
            <person name="Hauser L."/>
            <person name="Kyrpides N."/>
            <person name="Anderson I."/>
            <person name="Sieprawska-Lupa M."/>
            <person name="Whitman W.B."/>
            <person name="Richardson P."/>
        </authorList>
    </citation>
    <scope>NUCLEOTIDE SEQUENCE [LARGE SCALE GENOMIC DNA]</scope>
    <source>
        <strain evidence="1">SB</strain>
    </source>
</reference>
<dbReference type="EMBL" id="CP000742">
    <property type="protein sequence ID" value="ABR55219.1"/>
    <property type="molecule type" value="Genomic_DNA"/>
</dbReference>
<dbReference type="eggNOG" id="arCOG04902">
    <property type="taxonomic scope" value="Archaea"/>
</dbReference>
<dbReference type="InterPro" id="IPR012029">
    <property type="entry name" value="UCP006557"/>
</dbReference>
<dbReference type="Proteomes" id="UP000001107">
    <property type="component" value="Chromosome"/>
</dbReference>
<dbReference type="Pfam" id="PF09884">
    <property type="entry name" value="DUF2111"/>
    <property type="match status" value="1"/>
</dbReference>
<evidence type="ECO:0000313" key="1">
    <source>
        <dbReference type="EMBL" id="ABR55219.1"/>
    </source>
</evidence>
<gene>
    <name evidence="1" type="ordered locus">Mevan_1322</name>
</gene>
<dbReference type="HOGENOM" id="CLU_147797_0_0_2"/>